<reference evidence="1" key="1">
    <citation type="submission" date="2014-11" db="EMBL/GenBank/DDBJ databases">
        <authorList>
            <person name="Amaro Gonzalez C."/>
        </authorList>
    </citation>
    <scope>NUCLEOTIDE SEQUENCE</scope>
</reference>
<name>A0A0E9RPI6_ANGAN</name>
<reference evidence="1" key="2">
    <citation type="journal article" date="2015" name="Fish Shellfish Immunol.">
        <title>Early steps in the European eel (Anguilla anguilla)-Vibrio vulnificus interaction in the gills: Role of the RtxA13 toxin.</title>
        <authorList>
            <person name="Callol A."/>
            <person name="Pajuelo D."/>
            <person name="Ebbesson L."/>
            <person name="Teles M."/>
            <person name="MacKenzie S."/>
            <person name="Amaro C."/>
        </authorList>
    </citation>
    <scope>NUCLEOTIDE SEQUENCE</scope>
</reference>
<dbReference type="EMBL" id="GBXM01078319">
    <property type="protein sequence ID" value="JAH30258.1"/>
    <property type="molecule type" value="Transcribed_RNA"/>
</dbReference>
<dbReference type="AlphaFoldDB" id="A0A0E9RPI6"/>
<proteinExistence type="predicted"/>
<protein>
    <submittedName>
        <fullName evidence="1">Uncharacterized protein</fullName>
    </submittedName>
</protein>
<evidence type="ECO:0000313" key="1">
    <source>
        <dbReference type="EMBL" id="JAH30258.1"/>
    </source>
</evidence>
<organism evidence="1">
    <name type="scientific">Anguilla anguilla</name>
    <name type="common">European freshwater eel</name>
    <name type="synonym">Muraena anguilla</name>
    <dbReference type="NCBI Taxonomy" id="7936"/>
    <lineage>
        <taxon>Eukaryota</taxon>
        <taxon>Metazoa</taxon>
        <taxon>Chordata</taxon>
        <taxon>Craniata</taxon>
        <taxon>Vertebrata</taxon>
        <taxon>Euteleostomi</taxon>
        <taxon>Actinopterygii</taxon>
        <taxon>Neopterygii</taxon>
        <taxon>Teleostei</taxon>
        <taxon>Anguilliformes</taxon>
        <taxon>Anguillidae</taxon>
        <taxon>Anguilla</taxon>
    </lineage>
</organism>
<sequence length="31" mass="3690">MHYIMQSIYYVVLDQKLNSSTIQFSWGGRSH</sequence>
<accession>A0A0E9RPI6</accession>